<organism evidence="1 2">
    <name type="scientific">Pluteus cervinus</name>
    <dbReference type="NCBI Taxonomy" id="181527"/>
    <lineage>
        <taxon>Eukaryota</taxon>
        <taxon>Fungi</taxon>
        <taxon>Dikarya</taxon>
        <taxon>Basidiomycota</taxon>
        <taxon>Agaricomycotina</taxon>
        <taxon>Agaricomycetes</taxon>
        <taxon>Agaricomycetidae</taxon>
        <taxon>Agaricales</taxon>
        <taxon>Pluteineae</taxon>
        <taxon>Pluteaceae</taxon>
        <taxon>Pluteus</taxon>
    </lineage>
</organism>
<reference evidence="1 2" key="1">
    <citation type="journal article" date="2019" name="Nat. Ecol. Evol.">
        <title>Megaphylogeny resolves global patterns of mushroom evolution.</title>
        <authorList>
            <person name="Varga T."/>
            <person name="Krizsan K."/>
            <person name="Foldi C."/>
            <person name="Dima B."/>
            <person name="Sanchez-Garcia M."/>
            <person name="Sanchez-Ramirez S."/>
            <person name="Szollosi G.J."/>
            <person name="Szarkandi J.G."/>
            <person name="Papp V."/>
            <person name="Albert L."/>
            <person name="Andreopoulos W."/>
            <person name="Angelini C."/>
            <person name="Antonin V."/>
            <person name="Barry K.W."/>
            <person name="Bougher N.L."/>
            <person name="Buchanan P."/>
            <person name="Buyck B."/>
            <person name="Bense V."/>
            <person name="Catcheside P."/>
            <person name="Chovatia M."/>
            <person name="Cooper J."/>
            <person name="Damon W."/>
            <person name="Desjardin D."/>
            <person name="Finy P."/>
            <person name="Geml J."/>
            <person name="Haridas S."/>
            <person name="Hughes K."/>
            <person name="Justo A."/>
            <person name="Karasinski D."/>
            <person name="Kautmanova I."/>
            <person name="Kiss B."/>
            <person name="Kocsube S."/>
            <person name="Kotiranta H."/>
            <person name="LaButti K.M."/>
            <person name="Lechner B.E."/>
            <person name="Liimatainen K."/>
            <person name="Lipzen A."/>
            <person name="Lukacs Z."/>
            <person name="Mihaltcheva S."/>
            <person name="Morgado L.N."/>
            <person name="Niskanen T."/>
            <person name="Noordeloos M.E."/>
            <person name="Ohm R.A."/>
            <person name="Ortiz-Santana B."/>
            <person name="Ovrebo C."/>
            <person name="Racz N."/>
            <person name="Riley R."/>
            <person name="Savchenko A."/>
            <person name="Shiryaev A."/>
            <person name="Soop K."/>
            <person name="Spirin V."/>
            <person name="Szebenyi C."/>
            <person name="Tomsovsky M."/>
            <person name="Tulloss R.E."/>
            <person name="Uehling J."/>
            <person name="Grigoriev I.V."/>
            <person name="Vagvolgyi C."/>
            <person name="Papp T."/>
            <person name="Martin F.M."/>
            <person name="Miettinen O."/>
            <person name="Hibbett D.S."/>
            <person name="Nagy L.G."/>
        </authorList>
    </citation>
    <scope>NUCLEOTIDE SEQUENCE [LARGE SCALE GENOMIC DNA]</scope>
    <source>
        <strain evidence="1 2">NL-1719</strain>
    </source>
</reference>
<protein>
    <submittedName>
        <fullName evidence="1">MAT1-domain-containing protein</fullName>
    </submittedName>
</protein>
<sequence length="310" mass="35151">MQAWVTDVGAGGTCDLGLSLACESCIDRLFTLGPAGCPIPGCGKNLRKLAFTPQTFEDLGVEKEVAVRRRIAREFNKRREEFRDLRSYNDYLEEVEDITFNLINDIDLPNTEARIQRNRAENTASIELNNQREELYAQSLKEQEDADRREREHRADELRREEETERAEREKGKREIIDKLETSHKDAFKVVAKSRASALKRASARTTSTQTQSNAKLLRSRAAQSTIVPDVPHVPFTDNYSAYEDKFSLKVGGYSDFMSEAVRKDREGIMRGGGYKVEEAWERAIRCGVASLDLPPLSESIDVDILMNPA</sequence>
<keyword evidence="2" id="KW-1185">Reference proteome</keyword>
<evidence type="ECO:0000313" key="2">
    <source>
        <dbReference type="Proteomes" id="UP000308600"/>
    </source>
</evidence>
<accession>A0ACD3A8K7</accession>
<dbReference type="Proteomes" id="UP000308600">
    <property type="component" value="Unassembled WGS sequence"/>
</dbReference>
<name>A0ACD3A8K7_9AGAR</name>
<dbReference type="EMBL" id="ML208599">
    <property type="protein sequence ID" value="TFK62193.1"/>
    <property type="molecule type" value="Genomic_DNA"/>
</dbReference>
<proteinExistence type="predicted"/>
<gene>
    <name evidence="1" type="ORF">BDN72DRAFT_848930</name>
</gene>
<evidence type="ECO:0000313" key="1">
    <source>
        <dbReference type="EMBL" id="TFK62193.1"/>
    </source>
</evidence>